<dbReference type="AlphaFoldDB" id="X1BLA6"/>
<evidence type="ECO:0000256" key="2">
    <source>
        <dbReference type="ARBA" id="ARBA00023125"/>
    </source>
</evidence>
<protein>
    <recommendedName>
        <fullName evidence="4">Tyr recombinase domain-containing protein</fullName>
    </recommendedName>
</protein>
<dbReference type="InterPro" id="IPR050090">
    <property type="entry name" value="Tyrosine_recombinase_XerCD"/>
</dbReference>
<evidence type="ECO:0000256" key="1">
    <source>
        <dbReference type="ARBA" id="ARBA00022908"/>
    </source>
</evidence>
<dbReference type="InterPro" id="IPR013762">
    <property type="entry name" value="Integrase-like_cat_sf"/>
</dbReference>
<dbReference type="InterPro" id="IPR004107">
    <property type="entry name" value="Integrase_SAM-like_N"/>
</dbReference>
<dbReference type="InterPro" id="IPR011010">
    <property type="entry name" value="DNA_brk_join_enz"/>
</dbReference>
<organism evidence="5">
    <name type="scientific">marine sediment metagenome</name>
    <dbReference type="NCBI Taxonomy" id="412755"/>
    <lineage>
        <taxon>unclassified sequences</taxon>
        <taxon>metagenomes</taxon>
        <taxon>ecological metagenomes</taxon>
    </lineage>
</organism>
<gene>
    <name evidence="5" type="ORF">S01H4_35853</name>
</gene>
<dbReference type="PANTHER" id="PTHR30349">
    <property type="entry name" value="PHAGE INTEGRASE-RELATED"/>
    <property type="match status" value="1"/>
</dbReference>
<evidence type="ECO:0000256" key="3">
    <source>
        <dbReference type="ARBA" id="ARBA00023172"/>
    </source>
</evidence>
<keyword evidence="2" id="KW-0238">DNA-binding</keyword>
<feature type="non-terminal residue" evidence="5">
    <location>
        <position position="1"/>
    </location>
</feature>
<name>X1BLA6_9ZZZZ</name>
<feature type="domain" description="Tyr recombinase" evidence="4">
    <location>
        <begin position="56"/>
        <end position="175"/>
    </location>
</feature>
<keyword evidence="3" id="KW-0233">DNA recombination</keyword>
<keyword evidence="1" id="KW-0229">DNA integration</keyword>
<dbReference type="InterPro" id="IPR010998">
    <property type="entry name" value="Integrase_recombinase_N"/>
</dbReference>
<dbReference type="SUPFAM" id="SSF56349">
    <property type="entry name" value="DNA breaking-rejoining enzymes"/>
    <property type="match status" value="1"/>
</dbReference>
<dbReference type="Pfam" id="PF00589">
    <property type="entry name" value="Phage_integrase"/>
    <property type="match status" value="1"/>
</dbReference>
<dbReference type="GO" id="GO:0015074">
    <property type="term" value="P:DNA integration"/>
    <property type="evidence" value="ECO:0007669"/>
    <property type="project" value="UniProtKB-KW"/>
</dbReference>
<dbReference type="Gene3D" id="1.10.150.130">
    <property type="match status" value="1"/>
</dbReference>
<dbReference type="PANTHER" id="PTHR30349:SF41">
    <property type="entry name" value="INTEGRASE_RECOMBINASE PROTEIN MJ0367-RELATED"/>
    <property type="match status" value="1"/>
</dbReference>
<dbReference type="EMBL" id="BART01019103">
    <property type="protein sequence ID" value="GAG81947.1"/>
    <property type="molecule type" value="Genomic_DNA"/>
</dbReference>
<accession>X1BLA6</accession>
<reference evidence="5" key="1">
    <citation type="journal article" date="2014" name="Front. Microbiol.">
        <title>High frequency of phylogenetically diverse reductive dehalogenase-homologous genes in deep subseafloor sedimentary metagenomes.</title>
        <authorList>
            <person name="Kawai M."/>
            <person name="Futagami T."/>
            <person name="Toyoda A."/>
            <person name="Takaki Y."/>
            <person name="Nishi S."/>
            <person name="Hori S."/>
            <person name="Arai W."/>
            <person name="Tsubouchi T."/>
            <person name="Morono Y."/>
            <person name="Uchiyama I."/>
            <person name="Ito T."/>
            <person name="Fujiyama A."/>
            <person name="Inagaki F."/>
            <person name="Takami H."/>
        </authorList>
    </citation>
    <scope>NUCLEOTIDE SEQUENCE</scope>
    <source>
        <strain evidence="5">Expedition CK06-06</strain>
    </source>
</reference>
<dbReference type="Gene3D" id="1.10.443.10">
    <property type="entry name" value="Intergrase catalytic core"/>
    <property type="match status" value="1"/>
</dbReference>
<dbReference type="GO" id="GO:0003677">
    <property type="term" value="F:DNA binding"/>
    <property type="evidence" value="ECO:0007669"/>
    <property type="project" value="UniProtKB-KW"/>
</dbReference>
<dbReference type="Pfam" id="PF13495">
    <property type="entry name" value="Phage_int_SAM_4"/>
    <property type="match status" value="1"/>
</dbReference>
<evidence type="ECO:0000313" key="5">
    <source>
        <dbReference type="EMBL" id="GAG81947.1"/>
    </source>
</evidence>
<dbReference type="InterPro" id="IPR002104">
    <property type="entry name" value="Integrase_catalytic"/>
</dbReference>
<dbReference type="GO" id="GO:0006310">
    <property type="term" value="P:DNA recombination"/>
    <property type="evidence" value="ECO:0007669"/>
    <property type="project" value="UniProtKB-KW"/>
</dbReference>
<comment type="caution">
    <text evidence="5">The sequence shown here is derived from an EMBL/GenBank/DDBJ whole genome shotgun (WGS) entry which is preliminary data.</text>
</comment>
<dbReference type="PROSITE" id="PS51898">
    <property type="entry name" value="TYR_RECOMBINASE"/>
    <property type="match status" value="1"/>
</dbReference>
<sequence>LTNDQIQDYIRYLLEDRKLSWGTCNTYLSGIVCFYSHICKWDDTQLQIPPRPRVKKLPIVFSKQEVKRLFAATDNLKHRLLLQTVYSAGLRVSELVRLKPHHIESDPDRMMIRVDQGKGRKDRYTILSHRMLADLRIYWSKYRPAKWLFAGQKPQNHLCEGAAQEAFSLAKKKPA</sequence>
<proteinExistence type="predicted"/>
<evidence type="ECO:0000259" key="4">
    <source>
        <dbReference type="PROSITE" id="PS51898"/>
    </source>
</evidence>